<dbReference type="OMA" id="QLDKHTM"/>
<dbReference type="RefSeq" id="XP_040723246.1">
    <property type="nucleotide sequence ID" value="XM_040868013.1"/>
</dbReference>
<evidence type="ECO:0000256" key="2">
    <source>
        <dbReference type="ARBA" id="ARBA00023136"/>
    </source>
</evidence>
<keyword evidence="3" id="KW-0143">Chaperone</keyword>
<protein>
    <recommendedName>
        <fullName evidence="6">J domain-containing protein</fullName>
    </recommendedName>
</protein>
<dbReference type="PANTHER" id="PTHR44157">
    <property type="entry name" value="DNAJ HOMOLOG SUBFAMILY C MEMBER 11"/>
    <property type="match status" value="1"/>
</dbReference>
<dbReference type="SMART" id="SM00271">
    <property type="entry name" value="DnaJ"/>
    <property type="match status" value="1"/>
</dbReference>
<dbReference type="PRINTS" id="PR00625">
    <property type="entry name" value="JDOMAIN"/>
</dbReference>
<dbReference type="SUPFAM" id="SSF46565">
    <property type="entry name" value="Chaperone J-domain"/>
    <property type="match status" value="1"/>
</dbReference>
<keyword evidence="5" id="KW-0812">Transmembrane</keyword>
<proteinExistence type="predicted"/>
<dbReference type="AlphaFoldDB" id="A0A1Y2F5C3"/>
<keyword evidence="2 5" id="KW-0472">Membrane</keyword>
<comment type="subcellular location">
    <subcellularLocation>
        <location evidence="1">Membrane</location>
    </subcellularLocation>
</comment>
<keyword evidence="8" id="KW-1185">Reference proteome</keyword>
<evidence type="ECO:0000256" key="1">
    <source>
        <dbReference type="ARBA" id="ARBA00004370"/>
    </source>
</evidence>
<dbReference type="GO" id="GO:0005739">
    <property type="term" value="C:mitochondrion"/>
    <property type="evidence" value="ECO:0007669"/>
    <property type="project" value="GOC"/>
</dbReference>
<dbReference type="Pfam" id="PF11875">
    <property type="entry name" value="DnaJ-like_C11_C"/>
    <property type="match status" value="1"/>
</dbReference>
<evidence type="ECO:0000259" key="6">
    <source>
        <dbReference type="PROSITE" id="PS50076"/>
    </source>
</evidence>
<dbReference type="STRING" id="56484.A0A1Y2F5C3"/>
<organism evidence="7 8">
    <name type="scientific">Protomyces lactucae-debilis</name>
    <dbReference type="NCBI Taxonomy" id="2754530"/>
    <lineage>
        <taxon>Eukaryota</taxon>
        <taxon>Fungi</taxon>
        <taxon>Dikarya</taxon>
        <taxon>Ascomycota</taxon>
        <taxon>Taphrinomycotina</taxon>
        <taxon>Taphrinomycetes</taxon>
        <taxon>Taphrinales</taxon>
        <taxon>Protomycetaceae</taxon>
        <taxon>Protomyces</taxon>
    </lineage>
</organism>
<dbReference type="PROSITE" id="PS00636">
    <property type="entry name" value="DNAJ_1"/>
    <property type="match status" value="1"/>
</dbReference>
<feature type="domain" description="J" evidence="6">
    <location>
        <begin position="18"/>
        <end position="87"/>
    </location>
</feature>
<dbReference type="InterPro" id="IPR036869">
    <property type="entry name" value="J_dom_sf"/>
</dbReference>
<dbReference type="GeneID" id="63784612"/>
<evidence type="ECO:0000256" key="5">
    <source>
        <dbReference type="SAM" id="Phobius"/>
    </source>
</evidence>
<dbReference type="CDD" id="cd06257">
    <property type="entry name" value="DnaJ"/>
    <property type="match status" value="1"/>
</dbReference>
<dbReference type="GO" id="GO:0042407">
    <property type="term" value="P:cristae formation"/>
    <property type="evidence" value="ECO:0007669"/>
    <property type="project" value="TreeGrafter"/>
</dbReference>
<keyword evidence="5" id="KW-1133">Transmembrane helix</keyword>
<dbReference type="Pfam" id="PF22774">
    <property type="entry name" value="DNAJC11_beta-barrel"/>
    <property type="match status" value="1"/>
</dbReference>
<dbReference type="InterPro" id="IPR018253">
    <property type="entry name" value="DnaJ_domain_CS"/>
</dbReference>
<feature type="transmembrane region" description="Helical" evidence="5">
    <location>
        <begin position="410"/>
        <end position="430"/>
    </location>
</feature>
<dbReference type="PANTHER" id="PTHR44157:SF1">
    <property type="entry name" value="DNAJ HOMOLOG SUBFAMILY C MEMBER 11"/>
    <property type="match status" value="1"/>
</dbReference>
<sequence>MAEEAHESSPDAQDSEPSLYELLNISNTATETDIREAHRRLSRLFHPDKHRGDVQQRQAAEHQFRQIQRAYDVLSDPQQRALYDTLGDAGLGIKMEVGQRNMTPEELRQFHLAQAKQAKVELLDQLVQAKSETSLTVDAKALFGQRVVVESYMNALGMPMKRARPAEREDYEDEAESGQLAKPVEHASALTITSHATMAGKKAQFGVLTGLRHQLSPKTTIECSLPLLAPRKFKAKWIHQQTAELFYSCDLEAASLLQPPSLALTTGRQMTSRGVLFSTLSSGSPWKLWDWGQTSSAASYVLGWTRNPIPSDPSGFTVQLITGLQVTGLAGDYSTHFDGPGIRCKAGGSLTTGGLAINVGASRKITEHARLGAVVTGNAQTLVVKLTFARLGQRFSLPLWIGEGFETDSMLYGVVLPVLGLVAFEFLHVMPQRERNRKRRLALRKTRMQDQLAAREQAASEAVALMREAIERKQDAARQAHGLVITDAQYGSKAHKVDVTIALAAQINDNQLVLPEKVRKSGLIGFWDPDLGEKKTLTVEYLFDDKLHRVEIDDRQGLVLPMKGHLI</sequence>
<reference evidence="7 8" key="1">
    <citation type="submission" date="2016-07" db="EMBL/GenBank/DDBJ databases">
        <title>Pervasive Adenine N6-methylation of Active Genes in Fungi.</title>
        <authorList>
            <consortium name="DOE Joint Genome Institute"/>
            <person name="Mondo S.J."/>
            <person name="Dannebaum R.O."/>
            <person name="Kuo R.C."/>
            <person name="Labutti K."/>
            <person name="Haridas S."/>
            <person name="Kuo A."/>
            <person name="Salamov A."/>
            <person name="Ahrendt S.R."/>
            <person name="Lipzen A."/>
            <person name="Sullivan W."/>
            <person name="Andreopoulos W.B."/>
            <person name="Clum A."/>
            <person name="Lindquist E."/>
            <person name="Daum C."/>
            <person name="Ramamoorthy G.K."/>
            <person name="Gryganskyi A."/>
            <person name="Culley D."/>
            <person name="Magnuson J.K."/>
            <person name="James T.Y."/>
            <person name="O'Malley M.A."/>
            <person name="Stajich J.E."/>
            <person name="Spatafora J.W."/>
            <person name="Visel A."/>
            <person name="Grigoriev I.V."/>
        </authorList>
    </citation>
    <scope>NUCLEOTIDE SEQUENCE [LARGE SCALE GENOMIC DNA]</scope>
    <source>
        <strain evidence="7 8">12-1054</strain>
    </source>
</reference>
<comment type="caution">
    <text evidence="7">The sequence shown here is derived from an EMBL/GenBank/DDBJ whole genome shotgun (WGS) entry which is preliminary data.</text>
</comment>
<dbReference type="EMBL" id="MCFI01000018">
    <property type="protein sequence ID" value="ORY78135.1"/>
    <property type="molecule type" value="Genomic_DNA"/>
</dbReference>
<dbReference type="OrthoDB" id="666364at2759"/>
<dbReference type="Pfam" id="PF00226">
    <property type="entry name" value="DnaJ"/>
    <property type="match status" value="1"/>
</dbReference>
<dbReference type="Gene3D" id="1.10.287.110">
    <property type="entry name" value="DnaJ domain"/>
    <property type="match status" value="1"/>
</dbReference>
<evidence type="ECO:0000313" key="7">
    <source>
        <dbReference type="EMBL" id="ORY78135.1"/>
    </source>
</evidence>
<dbReference type="GO" id="GO:0016020">
    <property type="term" value="C:membrane"/>
    <property type="evidence" value="ECO:0007669"/>
    <property type="project" value="UniProtKB-SubCell"/>
</dbReference>
<feature type="region of interest" description="Disordered" evidence="4">
    <location>
        <begin position="164"/>
        <end position="184"/>
    </location>
</feature>
<dbReference type="InterPro" id="IPR001623">
    <property type="entry name" value="DnaJ_domain"/>
</dbReference>
<gene>
    <name evidence="7" type="ORF">BCR37DRAFT_350543</name>
</gene>
<evidence type="ECO:0000313" key="8">
    <source>
        <dbReference type="Proteomes" id="UP000193685"/>
    </source>
</evidence>
<evidence type="ECO:0000256" key="4">
    <source>
        <dbReference type="SAM" id="MobiDB-lite"/>
    </source>
</evidence>
<dbReference type="Proteomes" id="UP000193685">
    <property type="component" value="Unassembled WGS sequence"/>
</dbReference>
<name>A0A1Y2F5C3_PROLT</name>
<evidence type="ECO:0000256" key="3">
    <source>
        <dbReference type="ARBA" id="ARBA00023186"/>
    </source>
</evidence>
<dbReference type="InterPro" id="IPR024586">
    <property type="entry name" value="DnaJ-like_C11_C"/>
</dbReference>
<dbReference type="InterPro" id="IPR052243">
    <property type="entry name" value="Mito_inner_membrane_organizer"/>
</dbReference>
<dbReference type="PROSITE" id="PS50076">
    <property type="entry name" value="DNAJ_2"/>
    <property type="match status" value="1"/>
</dbReference>
<accession>A0A1Y2F5C3</accession>
<dbReference type="InterPro" id="IPR055225">
    <property type="entry name" value="DNAJC11-like_beta-barrel"/>
</dbReference>